<evidence type="ECO:0000313" key="2">
    <source>
        <dbReference type="Proteomes" id="UP000480854"/>
    </source>
</evidence>
<evidence type="ECO:0000313" key="1">
    <source>
        <dbReference type="EMBL" id="KAA0680343.1"/>
    </source>
</evidence>
<name>A0A9W7TXX5_9PROT</name>
<reference evidence="1 2" key="1">
    <citation type="submission" date="2018-07" db="EMBL/GenBank/DDBJ databases">
        <title>Genome sequence of Azospirillum sp. ATCC 49961.</title>
        <authorList>
            <person name="Sant'Anna F.H."/>
            <person name="Baldani J.I."/>
            <person name="Zilli J.E."/>
            <person name="Reis V.M."/>
            <person name="Hartmann A."/>
            <person name="Cruz L."/>
            <person name="de Souza E.M."/>
            <person name="de Oliveira Pedrosa F."/>
            <person name="Passaglia L.M.P."/>
        </authorList>
    </citation>
    <scope>NUCLEOTIDE SEQUENCE [LARGE SCALE GENOMIC DNA]</scope>
    <source>
        <strain evidence="1 2">ATCC 49961</strain>
    </source>
</reference>
<accession>A0A9W7TXX5</accession>
<dbReference type="Proteomes" id="UP000480854">
    <property type="component" value="Unassembled WGS sequence"/>
</dbReference>
<keyword evidence="2" id="KW-1185">Reference proteome</keyword>
<protein>
    <submittedName>
        <fullName evidence="1">Uncharacterized protein</fullName>
    </submittedName>
</protein>
<sequence>MEGIMTNIQTRVRAAVEAEPGLVIEDYLVAIQPQWTPQRWNSAHTSLRRALKQDGSLFDLVRNGSIRATAEAKARARQDSWVHHAQTGVATRERDIQTTGSRAVAAALVRVNGNVSPTTQENMRAIAELSARSITERKWGEIAERLNGIVEHEALARMEIKHREDLMARDRQIIEQQAGYIATMEEQTRNVTAILNRLTGGDGQPSSSMLAPTPHR</sequence>
<dbReference type="EMBL" id="QOKW01000009">
    <property type="protein sequence ID" value="KAA0680343.1"/>
    <property type="molecule type" value="Genomic_DNA"/>
</dbReference>
<dbReference type="AlphaFoldDB" id="A0A9W7TXX5"/>
<organism evidence="1 2">
    <name type="scientific">Roseomonas genomospecies 6</name>
    <dbReference type="NCBI Taxonomy" id="214106"/>
    <lineage>
        <taxon>Bacteria</taxon>
        <taxon>Pseudomonadati</taxon>
        <taxon>Pseudomonadota</taxon>
        <taxon>Alphaproteobacteria</taxon>
        <taxon>Acetobacterales</taxon>
        <taxon>Roseomonadaceae</taxon>
        <taxon>Roseomonas</taxon>
    </lineage>
</organism>
<proteinExistence type="predicted"/>
<gene>
    <name evidence="1" type="ORF">DS843_13600</name>
</gene>
<comment type="caution">
    <text evidence="1">The sequence shown here is derived from an EMBL/GenBank/DDBJ whole genome shotgun (WGS) entry which is preliminary data.</text>
</comment>